<gene>
    <name evidence="3" type="ORF">PQU98_08810</name>
</gene>
<reference evidence="3 4" key="1">
    <citation type="submission" date="2023-01" db="EMBL/GenBank/DDBJ databases">
        <title>Novel species of the genus Asticcacaulis isolated from rivers.</title>
        <authorList>
            <person name="Lu H."/>
        </authorList>
    </citation>
    <scope>NUCLEOTIDE SEQUENCE [LARGE SCALE GENOMIC DNA]</scope>
    <source>
        <strain evidence="3 4">LKC15W</strain>
    </source>
</reference>
<evidence type="ECO:0000313" key="3">
    <source>
        <dbReference type="EMBL" id="MDC7676228.1"/>
    </source>
</evidence>
<keyword evidence="1" id="KW-1133">Transmembrane helix</keyword>
<dbReference type="EMBL" id="JAQQKV010000002">
    <property type="protein sequence ID" value="MDC7676228.1"/>
    <property type="molecule type" value="Genomic_DNA"/>
</dbReference>
<proteinExistence type="predicted"/>
<feature type="transmembrane region" description="Helical" evidence="1">
    <location>
        <begin position="205"/>
        <end position="224"/>
    </location>
</feature>
<feature type="transmembrane region" description="Helical" evidence="1">
    <location>
        <begin position="345"/>
        <end position="364"/>
    </location>
</feature>
<feature type="transmembrane region" description="Helical" evidence="1">
    <location>
        <begin position="110"/>
        <end position="125"/>
    </location>
</feature>
<feature type="transmembrane region" description="Helical" evidence="1">
    <location>
        <begin position="86"/>
        <end position="104"/>
    </location>
</feature>
<protein>
    <submittedName>
        <fullName evidence="3">DUF418 domain-containing protein</fullName>
    </submittedName>
</protein>
<feature type="domain" description="DUF418" evidence="2">
    <location>
        <begin position="218"/>
        <end position="382"/>
    </location>
</feature>
<feature type="transmembrane region" description="Helical" evidence="1">
    <location>
        <begin position="12"/>
        <end position="31"/>
    </location>
</feature>
<feature type="transmembrane region" description="Helical" evidence="1">
    <location>
        <begin position="132"/>
        <end position="151"/>
    </location>
</feature>
<dbReference type="RefSeq" id="WP_272744574.1">
    <property type="nucleotide sequence ID" value="NZ_JAQQKV010000002.1"/>
</dbReference>
<name>A0ABT5HJ23_9CAUL</name>
<feature type="transmembrane region" description="Helical" evidence="1">
    <location>
        <begin position="51"/>
        <end position="74"/>
    </location>
</feature>
<dbReference type="InterPro" id="IPR007349">
    <property type="entry name" value="DUF418"/>
</dbReference>
<sequence>MSGQVTVAKRNEAVDVLRAFAIFGVFAVHIADQFELYYAHMTPDPLSGFVLTYIMGKSFSLLALCFGLSFFVLMDREAHKGGDFSGRFAWRMAVLAIIGVVHGALYRGDVLTVLAPIGLVLIPFHRVRQKGILIAIAAILILQPFIFYQLFSAVSGAEWANTKPNFWNGGRFEAYQHGTLIDVIRYNLFEGQYPKWWFFLETGRVAQIAGLFLIGMVLGRIGFFDQPQKYAKARRVALAVLAAASAALIIYKPALTALVPTAQSPVMAGALSNMILSGWTDLTLMGVYVLVILELFYGFAGPVLRVLVPAGRMTLSLYVFQAMVWVPVYYGFGLGGWVWLTPPVAMVWGAVFFVAEIIFAHLWLKRFYYGPLEWLWRAATQMSLKVPFWRKT</sequence>
<dbReference type="PANTHER" id="PTHR30590:SF2">
    <property type="entry name" value="INNER MEMBRANE PROTEIN"/>
    <property type="match status" value="1"/>
</dbReference>
<keyword evidence="1" id="KW-0812">Transmembrane</keyword>
<feature type="transmembrane region" description="Helical" evidence="1">
    <location>
        <begin position="236"/>
        <end position="262"/>
    </location>
</feature>
<accession>A0ABT5HJ23</accession>
<keyword evidence="4" id="KW-1185">Reference proteome</keyword>
<dbReference type="InterPro" id="IPR052529">
    <property type="entry name" value="Bact_Transport_Assoc"/>
</dbReference>
<evidence type="ECO:0000256" key="1">
    <source>
        <dbReference type="SAM" id="Phobius"/>
    </source>
</evidence>
<evidence type="ECO:0000259" key="2">
    <source>
        <dbReference type="Pfam" id="PF04235"/>
    </source>
</evidence>
<dbReference type="PANTHER" id="PTHR30590">
    <property type="entry name" value="INNER MEMBRANE PROTEIN"/>
    <property type="match status" value="1"/>
</dbReference>
<comment type="caution">
    <text evidence="3">The sequence shown here is derived from an EMBL/GenBank/DDBJ whole genome shotgun (WGS) entry which is preliminary data.</text>
</comment>
<evidence type="ECO:0000313" key="4">
    <source>
        <dbReference type="Proteomes" id="UP001218579"/>
    </source>
</evidence>
<feature type="transmembrane region" description="Helical" evidence="1">
    <location>
        <begin position="282"/>
        <end position="308"/>
    </location>
</feature>
<keyword evidence="1" id="KW-0472">Membrane</keyword>
<organism evidence="3 4">
    <name type="scientific">Asticcacaulis machinosus</name>
    <dbReference type="NCBI Taxonomy" id="2984211"/>
    <lineage>
        <taxon>Bacteria</taxon>
        <taxon>Pseudomonadati</taxon>
        <taxon>Pseudomonadota</taxon>
        <taxon>Alphaproteobacteria</taxon>
        <taxon>Caulobacterales</taxon>
        <taxon>Caulobacteraceae</taxon>
        <taxon>Asticcacaulis</taxon>
    </lineage>
</organism>
<feature type="transmembrane region" description="Helical" evidence="1">
    <location>
        <begin position="315"/>
        <end position="339"/>
    </location>
</feature>
<dbReference type="Pfam" id="PF04235">
    <property type="entry name" value="DUF418"/>
    <property type="match status" value="1"/>
</dbReference>
<dbReference type="Proteomes" id="UP001218579">
    <property type="component" value="Unassembled WGS sequence"/>
</dbReference>